<comment type="caution">
    <text evidence="1">The sequence shown here is derived from an EMBL/GenBank/DDBJ whole genome shotgun (WGS) entry which is preliminary data.</text>
</comment>
<dbReference type="Proteomes" id="UP000011135">
    <property type="component" value="Unassembled WGS sequence"/>
</dbReference>
<gene>
    <name evidence="1" type="ORF">C900_00220</name>
</gene>
<sequence length="94" mass="10984">MDLSYPDNFFNSLSLIKSQGKKAVGDALIISFYDGNPINGRTNGFRTFHEVSGQEGIYWSPFKQWRGPNWEMRCWKSVKYDLNGRIIYRIVEVK</sequence>
<dbReference type="AlphaFoldDB" id="L8JID9"/>
<keyword evidence="2" id="KW-1185">Reference proteome</keyword>
<reference evidence="1 2" key="1">
    <citation type="submission" date="2012-12" db="EMBL/GenBank/DDBJ databases">
        <title>Genome assembly of Fulvivirga imtechensis AK7.</title>
        <authorList>
            <person name="Nupur N."/>
            <person name="Khatri I."/>
            <person name="Kumar R."/>
            <person name="Subramanian S."/>
            <person name="Pinnaka A."/>
        </authorList>
    </citation>
    <scope>NUCLEOTIDE SEQUENCE [LARGE SCALE GENOMIC DNA]</scope>
    <source>
        <strain evidence="1 2">AK7</strain>
    </source>
</reference>
<evidence type="ECO:0000313" key="1">
    <source>
        <dbReference type="EMBL" id="ELR68595.1"/>
    </source>
</evidence>
<protein>
    <submittedName>
        <fullName evidence="1">Uncharacterized protein</fullName>
    </submittedName>
</protein>
<dbReference type="EMBL" id="AMZN01000105">
    <property type="protein sequence ID" value="ELR68595.1"/>
    <property type="molecule type" value="Genomic_DNA"/>
</dbReference>
<organism evidence="1 2">
    <name type="scientific">Fulvivirga imtechensis AK7</name>
    <dbReference type="NCBI Taxonomy" id="1237149"/>
    <lineage>
        <taxon>Bacteria</taxon>
        <taxon>Pseudomonadati</taxon>
        <taxon>Bacteroidota</taxon>
        <taxon>Cytophagia</taxon>
        <taxon>Cytophagales</taxon>
        <taxon>Fulvivirgaceae</taxon>
        <taxon>Fulvivirga</taxon>
    </lineage>
</organism>
<proteinExistence type="predicted"/>
<evidence type="ECO:0000313" key="2">
    <source>
        <dbReference type="Proteomes" id="UP000011135"/>
    </source>
</evidence>
<accession>L8JID9</accession>
<dbReference type="STRING" id="1237149.C900_00220"/>
<name>L8JID9_9BACT</name>